<comment type="caution">
    <text evidence="3">The sequence shown here is derived from an EMBL/GenBank/DDBJ whole genome shotgun (WGS) entry which is preliminary data.</text>
</comment>
<evidence type="ECO:0000313" key="3">
    <source>
        <dbReference type="EMBL" id="CAJ0952258.1"/>
    </source>
</evidence>
<dbReference type="Proteomes" id="UP001176940">
    <property type="component" value="Unassembled WGS sequence"/>
</dbReference>
<dbReference type="InterPro" id="IPR029247">
    <property type="entry name" value="FAM168A/MANI"/>
</dbReference>
<dbReference type="EMBL" id="CAUEEQ010034692">
    <property type="protein sequence ID" value="CAJ0952258.1"/>
    <property type="molecule type" value="Genomic_DNA"/>
</dbReference>
<gene>
    <name evidence="3" type="ORF">RIMI_LOCUS13812515</name>
</gene>
<feature type="region of interest" description="Disordered" evidence="2">
    <location>
        <begin position="63"/>
        <end position="96"/>
    </location>
</feature>
<feature type="region of interest" description="Disordered" evidence="2">
    <location>
        <begin position="1"/>
        <end position="21"/>
    </location>
</feature>
<feature type="compositionally biased region" description="Basic and acidic residues" evidence="2">
    <location>
        <begin position="63"/>
        <end position="79"/>
    </location>
</feature>
<comment type="similarity">
    <text evidence="1">Belongs to the FAM168 family.</text>
</comment>
<evidence type="ECO:0000256" key="2">
    <source>
        <dbReference type="SAM" id="MobiDB-lite"/>
    </source>
</evidence>
<dbReference type="PANTHER" id="PTHR31844">
    <property type="entry name" value="MYELIN-ASSOCIATED NEURITE-OUTGROWTH INHIBITOR-RELATED"/>
    <property type="match status" value="1"/>
</dbReference>
<accession>A0ABN9LW18</accession>
<dbReference type="Pfam" id="PF14944">
    <property type="entry name" value="TCRP1"/>
    <property type="match status" value="1"/>
</dbReference>
<name>A0ABN9LW18_9NEOB</name>
<organism evidence="3 4">
    <name type="scientific">Ranitomeya imitator</name>
    <name type="common">mimic poison frog</name>
    <dbReference type="NCBI Taxonomy" id="111125"/>
    <lineage>
        <taxon>Eukaryota</taxon>
        <taxon>Metazoa</taxon>
        <taxon>Chordata</taxon>
        <taxon>Craniata</taxon>
        <taxon>Vertebrata</taxon>
        <taxon>Euteleostomi</taxon>
        <taxon>Amphibia</taxon>
        <taxon>Batrachia</taxon>
        <taxon>Anura</taxon>
        <taxon>Neobatrachia</taxon>
        <taxon>Hyloidea</taxon>
        <taxon>Dendrobatidae</taxon>
        <taxon>Dendrobatinae</taxon>
        <taxon>Ranitomeya</taxon>
    </lineage>
</organism>
<evidence type="ECO:0000256" key="1">
    <source>
        <dbReference type="ARBA" id="ARBA00005357"/>
    </source>
</evidence>
<keyword evidence="4" id="KW-1185">Reference proteome</keyword>
<proteinExistence type="inferred from homology"/>
<protein>
    <submittedName>
        <fullName evidence="3">Uncharacterized protein</fullName>
    </submittedName>
</protein>
<sequence length="107" mass="12147">MNPVYSPVQPGAPYGNQKKHDLHRLPRWIPHNAPAYNPNMYAASSPGYAPGQTKYACAGAVAEDQKRTSWNEDGRRRSGPETPIRPDQQRDRPWVTSGAYLQHYRML</sequence>
<evidence type="ECO:0000313" key="4">
    <source>
        <dbReference type="Proteomes" id="UP001176940"/>
    </source>
</evidence>
<reference evidence="3" key="1">
    <citation type="submission" date="2023-07" db="EMBL/GenBank/DDBJ databases">
        <authorList>
            <person name="Stuckert A."/>
        </authorList>
    </citation>
    <scope>NUCLEOTIDE SEQUENCE</scope>
</reference>